<name>A0A314YE85_PRUYE</name>
<dbReference type="STRING" id="2094558.A0A314YE85"/>
<dbReference type="EMBL" id="PJQY01001205">
    <property type="protein sequence ID" value="PQQ04713.1"/>
    <property type="molecule type" value="Genomic_DNA"/>
</dbReference>
<dbReference type="GO" id="GO:0010143">
    <property type="term" value="P:cutin biosynthetic process"/>
    <property type="evidence" value="ECO:0007669"/>
    <property type="project" value="TreeGrafter"/>
</dbReference>
<dbReference type="PANTHER" id="PTHR15486:SF54">
    <property type="entry name" value="GLYCEROL-3-PHOSPHATE ACYLTRANSFERASE 7"/>
    <property type="match status" value="1"/>
</dbReference>
<evidence type="ECO:0000256" key="5">
    <source>
        <dbReference type="ARBA" id="ARBA00022989"/>
    </source>
</evidence>
<proteinExistence type="inferred from homology"/>
<evidence type="ECO:0000256" key="7">
    <source>
        <dbReference type="ARBA" id="ARBA00023315"/>
    </source>
</evidence>
<evidence type="ECO:0000313" key="10">
    <source>
        <dbReference type="EMBL" id="PQQ04713.1"/>
    </source>
</evidence>
<evidence type="ECO:0000256" key="2">
    <source>
        <dbReference type="ARBA" id="ARBA00007937"/>
    </source>
</evidence>
<sequence length="70" mass="8007">MQTSSLMESVAFELEGTLLKDPDPFSYFMLVAFEASGLIRFAFLLMVWPIIRFLEMIGMEEAGKLFSSYI</sequence>
<organism evidence="10 11">
    <name type="scientific">Prunus yedoensis var. nudiflora</name>
    <dbReference type="NCBI Taxonomy" id="2094558"/>
    <lineage>
        <taxon>Eukaryota</taxon>
        <taxon>Viridiplantae</taxon>
        <taxon>Streptophyta</taxon>
        <taxon>Embryophyta</taxon>
        <taxon>Tracheophyta</taxon>
        <taxon>Spermatophyta</taxon>
        <taxon>Magnoliopsida</taxon>
        <taxon>eudicotyledons</taxon>
        <taxon>Gunneridae</taxon>
        <taxon>Pentapetalae</taxon>
        <taxon>rosids</taxon>
        <taxon>fabids</taxon>
        <taxon>Rosales</taxon>
        <taxon>Rosaceae</taxon>
        <taxon>Amygdaloideae</taxon>
        <taxon>Amygdaleae</taxon>
        <taxon>Prunus</taxon>
    </lineage>
</organism>
<evidence type="ECO:0000256" key="6">
    <source>
        <dbReference type="ARBA" id="ARBA00023136"/>
    </source>
</evidence>
<dbReference type="OrthoDB" id="1112059at2759"/>
<keyword evidence="3 10" id="KW-0808">Transferase</keyword>
<dbReference type="PANTHER" id="PTHR15486">
    <property type="entry name" value="ANCIENT UBIQUITOUS PROTEIN"/>
    <property type="match status" value="1"/>
</dbReference>
<accession>A0A314YE85</accession>
<keyword evidence="7 10" id="KW-0012">Acyltransferase</keyword>
<feature type="transmembrane region" description="Helical" evidence="8">
    <location>
        <begin position="27"/>
        <end position="51"/>
    </location>
</feature>
<gene>
    <name evidence="10" type="ORF">Pyn_22857</name>
</gene>
<evidence type="ECO:0000256" key="4">
    <source>
        <dbReference type="ARBA" id="ARBA00022692"/>
    </source>
</evidence>
<reference evidence="10 11" key="1">
    <citation type="submission" date="2018-02" db="EMBL/GenBank/DDBJ databases">
        <title>Draft genome of wild Prunus yedoensis var. nudiflora.</title>
        <authorList>
            <person name="Baek S."/>
            <person name="Kim J.-H."/>
            <person name="Choi K."/>
            <person name="Kim G.-B."/>
            <person name="Cho A."/>
            <person name="Jang H."/>
            <person name="Shin C.-H."/>
            <person name="Yu H.-J."/>
            <person name="Mun J.-H."/>
        </authorList>
    </citation>
    <scope>NUCLEOTIDE SEQUENCE [LARGE SCALE GENOMIC DNA]</scope>
    <source>
        <strain evidence="11">cv. Jeju island</strain>
        <tissue evidence="10">Leaf</tissue>
    </source>
</reference>
<comment type="caution">
    <text evidence="10">The sequence shown here is derived from an EMBL/GenBank/DDBJ whole genome shotgun (WGS) entry which is preliminary data.</text>
</comment>
<dbReference type="GO" id="GO:0016791">
    <property type="term" value="F:phosphatase activity"/>
    <property type="evidence" value="ECO:0007669"/>
    <property type="project" value="TreeGrafter"/>
</dbReference>
<dbReference type="Pfam" id="PF23270">
    <property type="entry name" value="HAD_RAM2_N"/>
    <property type="match status" value="1"/>
</dbReference>
<dbReference type="Proteomes" id="UP000250321">
    <property type="component" value="Unassembled WGS sequence"/>
</dbReference>
<evidence type="ECO:0000313" key="11">
    <source>
        <dbReference type="Proteomes" id="UP000250321"/>
    </source>
</evidence>
<comment type="similarity">
    <text evidence="2">Belongs to the GPAT/DAPAT family.</text>
</comment>
<protein>
    <submittedName>
        <fullName evidence="10">Glycerol-3-phosphate acyltransferase 5</fullName>
    </submittedName>
</protein>
<keyword evidence="5 8" id="KW-1133">Transmembrane helix</keyword>
<evidence type="ECO:0000256" key="1">
    <source>
        <dbReference type="ARBA" id="ARBA00004370"/>
    </source>
</evidence>
<keyword evidence="6 8" id="KW-0472">Membrane</keyword>
<evidence type="ECO:0000259" key="9">
    <source>
        <dbReference type="Pfam" id="PF23270"/>
    </source>
</evidence>
<dbReference type="GO" id="GO:0016020">
    <property type="term" value="C:membrane"/>
    <property type="evidence" value="ECO:0007669"/>
    <property type="project" value="UniProtKB-SubCell"/>
</dbReference>
<comment type="subcellular location">
    <subcellularLocation>
        <location evidence="1">Membrane</location>
    </subcellularLocation>
</comment>
<dbReference type="InterPro" id="IPR056462">
    <property type="entry name" value="HAD_RAM2/GPAT1-8"/>
</dbReference>
<evidence type="ECO:0000256" key="8">
    <source>
        <dbReference type="SAM" id="Phobius"/>
    </source>
</evidence>
<evidence type="ECO:0000256" key="3">
    <source>
        <dbReference type="ARBA" id="ARBA00022679"/>
    </source>
</evidence>
<keyword evidence="4 8" id="KW-0812">Transmembrane</keyword>
<keyword evidence="11" id="KW-1185">Reference proteome</keyword>
<dbReference type="GO" id="GO:0090447">
    <property type="term" value="F:glycerol-3-phosphate 2-O-acyltransferase activity"/>
    <property type="evidence" value="ECO:0007669"/>
    <property type="project" value="TreeGrafter"/>
</dbReference>
<dbReference type="AlphaFoldDB" id="A0A314YE85"/>
<feature type="domain" description="Glycerol-3-phosphate acyltransferase RAM2/GPAT1-8 HAD-like" evidence="9">
    <location>
        <begin position="10"/>
        <end position="56"/>
    </location>
</feature>